<dbReference type="Proteomes" id="UP000737612">
    <property type="component" value="Unassembled WGS sequence"/>
</dbReference>
<dbReference type="EMBL" id="JAFHBD010000065">
    <property type="protein sequence ID" value="MBN2954483.1"/>
    <property type="molecule type" value="Genomic_DNA"/>
</dbReference>
<protein>
    <submittedName>
        <fullName evidence="1">Uncharacterized protein</fullName>
    </submittedName>
</protein>
<dbReference type="AlphaFoldDB" id="A0A939CEM6"/>
<proteinExistence type="predicted"/>
<sequence>MRTKENPREEGIRQIKEIGESLILNAESIVGTEKYLCSICIRAEINPGDIPKIDISRTFFPEGCLEKNNKPE</sequence>
<reference evidence="1" key="1">
    <citation type="submission" date="2021-02" db="EMBL/GenBank/DDBJ databases">
        <title>Metagenome-assembled genomes from human diarrheal sample B26.</title>
        <authorList>
            <person name="Ateba T.P."/>
            <person name="Alayande K.A."/>
            <person name="Mwanza M."/>
        </authorList>
    </citation>
    <scope>NUCLEOTIDE SEQUENCE</scope>
    <source>
        <strain evidence="1">06WH</strain>
    </source>
</reference>
<name>A0A939CEM6_9FIRM</name>
<gene>
    <name evidence="1" type="ORF">JTJ23_13045</name>
</gene>
<evidence type="ECO:0000313" key="2">
    <source>
        <dbReference type="Proteomes" id="UP000737612"/>
    </source>
</evidence>
<accession>A0A939CEM6</accession>
<comment type="caution">
    <text evidence="1">The sequence shown here is derived from an EMBL/GenBank/DDBJ whole genome shotgun (WGS) entry which is preliminary data.</text>
</comment>
<organism evidence="1 2">
    <name type="scientific">Fusicatenibacter saccharivorans</name>
    <dbReference type="NCBI Taxonomy" id="1150298"/>
    <lineage>
        <taxon>Bacteria</taxon>
        <taxon>Bacillati</taxon>
        <taxon>Bacillota</taxon>
        <taxon>Clostridia</taxon>
        <taxon>Lachnospirales</taxon>
        <taxon>Lachnospiraceae</taxon>
        <taxon>Fusicatenibacter</taxon>
    </lineage>
</organism>
<evidence type="ECO:0000313" key="1">
    <source>
        <dbReference type="EMBL" id="MBN2954483.1"/>
    </source>
</evidence>